<evidence type="ECO:0000256" key="1">
    <source>
        <dbReference type="SAM" id="MobiDB-lite"/>
    </source>
</evidence>
<name>A0A2X0J423_9ACTN</name>
<dbReference type="InterPro" id="IPR041726">
    <property type="entry name" value="ACAD10_11_N"/>
</dbReference>
<feature type="region of interest" description="Disordered" evidence="1">
    <location>
        <begin position="1"/>
        <end position="22"/>
    </location>
</feature>
<feature type="domain" description="Aminoglycoside phosphotransferase" evidence="2">
    <location>
        <begin position="79"/>
        <end position="298"/>
    </location>
</feature>
<dbReference type="PANTHER" id="PTHR21310:SF40">
    <property type="entry name" value="AMINOGLYCOSIDE PHOSPHOTRANSFERASE DOMAIN-CONTAINING PROTEIN-RELATED"/>
    <property type="match status" value="1"/>
</dbReference>
<dbReference type="Proteomes" id="UP000248889">
    <property type="component" value="Unassembled WGS sequence"/>
</dbReference>
<evidence type="ECO:0000313" key="4">
    <source>
        <dbReference type="Proteomes" id="UP000248889"/>
    </source>
</evidence>
<keyword evidence="4" id="KW-1185">Reference proteome</keyword>
<dbReference type="PANTHER" id="PTHR21310">
    <property type="entry name" value="AMINOGLYCOSIDE PHOSPHOTRANSFERASE-RELATED-RELATED"/>
    <property type="match status" value="1"/>
</dbReference>
<dbReference type="Gene3D" id="3.90.1200.10">
    <property type="match status" value="1"/>
</dbReference>
<proteinExistence type="predicted"/>
<dbReference type="SUPFAM" id="SSF56112">
    <property type="entry name" value="Protein kinase-like (PK-like)"/>
    <property type="match status" value="1"/>
</dbReference>
<dbReference type="CDD" id="cd05154">
    <property type="entry name" value="ACAD10_11_N-like"/>
    <property type="match status" value="1"/>
</dbReference>
<dbReference type="GO" id="GO:0016740">
    <property type="term" value="F:transferase activity"/>
    <property type="evidence" value="ECO:0007669"/>
    <property type="project" value="UniProtKB-KW"/>
</dbReference>
<evidence type="ECO:0000259" key="2">
    <source>
        <dbReference type="Pfam" id="PF01636"/>
    </source>
</evidence>
<sequence length="382" mass="42749">MATPSVPQPVAKPSADKPSVTRRSVIRAGDPEQLRGRLAAWIDGWRPGAVVTELTVPEANGMSSETVLFDLRLPDGGVQPCVLRLAPDPDGYTVFPRYDMERQYRCIELVAAHTRAPVPRLLRLETDPEPLGAPGFVMARVDGRVPPDLMPYTYSGNWLHEASDAERAQLQRASVEVLAELHRVPVAEAGFLRPAESGQTPLRQHVKQQRAYYDWVVAGRAASPLIERAFARLERLWPVHEGETVLSWGDARIGNIVYQGFTPAAVLDWEMAALGPRELDLGWFVFLHRFFQDLTVAFGQAGLPDFLDRDTVVAQYTEASGHVPHDLEFFTLYAALRHAVVMLRIGYRQVHLGETEAPDDPDRLILHRATLEAMVEGRYWSH</sequence>
<dbReference type="Pfam" id="PF01636">
    <property type="entry name" value="APH"/>
    <property type="match status" value="1"/>
</dbReference>
<reference evidence="3 4" key="1">
    <citation type="submission" date="2018-06" db="EMBL/GenBank/DDBJ databases">
        <title>Streptacidiphilus pinicola sp. nov., isolated from pine grove soil.</title>
        <authorList>
            <person name="Roh S.G."/>
            <person name="Park S."/>
            <person name="Kim M.-K."/>
            <person name="Yun B.-R."/>
            <person name="Park J."/>
            <person name="Kim M.J."/>
            <person name="Kim Y.S."/>
            <person name="Kim S.B."/>
        </authorList>
    </citation>
    <scope>NUCLEOTIDE SEQUENCE [LARGE SCALE GENOMIC DNA]</scope>
    <source>
        <strain evidence="3 4">MMS16-CNU450</strain>
    </source>
</reference>
<keyword evidence="3" id="KW-0808">Transferase</keyword>
<protein>
    <submittedName>
        <fullName evidence="3">Phosphotransferase family protein</fullName>
    </submittedName>
</protein>
<dbReference type="Gene3D" id="3.30.200.20">
    <property type="entry name" value="Phosphorylase Kinase, domain 1"/>
    <property type="match status" value="1"/>
</dbReference>
<dbReference type="EMBL" id="QKYN01000124">
    <property type="protein sequence ID" value="RAG82098.1"/>
    <property type="molecule type" value="Genomic_DNA"/>
</dbReference>
<comment type="caution">
    <text evidence="3">The sequence shown here is derived from an EMBL/GenBank/DDBJ whole genome shotgun (WGS) entry which is preliminary data.</text>
</comment>
<dbReference type="InterPro" id="IPR011009">
    <property type="entry name" value="Kinase-like_dom_sf"/>
</dbReference>
<dbReference type="InterPro" id="IPR002575">
    <property type="entry name" value="Aminoglycoside_PTrfase"/>
</dbReference>
<dbReference type="RefSeq" id="WP_111506053.1">
    <property type="nucleotide sequence ID" value="NZ_QKYN01000124.1"/>
</dbReference>
<dbReference type="OrthoDB" id="3339041at2"/>
<dbReference type="InterPro" id="IPR051678">
    <property type="entry name" value="AGP_Transferase"/>
</dbReference>
<dbReference type="AlphaFoldDB" id="A0A2X0J423"/>
<accession>A0A2X0J423</accession>
<organism evidence="3 4">
    <name type="scientific">Streptacidiphilus pinicola</name>
    <dbReference type="NCBI Taxonomy" id="2219663"/>
    <lineage>
        <taxon>Bacteria</taxon>
        <taxon>Bacillati</taxon>
        <taxon>Actinomycetota</taxon>
        <taxon>Actinomycetes</taxon>
        <taxon>Kitasatosporales</taxon>
        <taxon>Streptomycetaceae</taxon>
        <taxon>Streptacidiphilus</taxon>
    </lineage>
</organism>
<gene>
    <name evidence="3" type="ORF">DN069_29305</name>
</gene>
<evidence type="ECO:0000313" key="3">
    <source>
        <dbReference type="EMBL" id="RAG82098.1"/>
    </source>
</evidence>